<dbReference type="InParanoid" id="Q75AZ1"/>
<protein>
    <submittedName>
        <fullName evidence="3">ADL221Cp</fullName>
    </submittedName>
</protein>
<dbReference type="GO" id="GO:0005730">
    <property type="term" value="C:nucleolus"/>
    <property type="evidence" value="ECO:0007669"/>
    <property type="project" value="EnsemblFungi"/>
</dbReference>
<dbReference type="GeneID" id="4620015"/>
<dbReference type="GO" id="GO:0070042">
    <property type="term" value="F:rRNA (uridine-N3-)-methyltransferase activity"/>
    <property type="evidence" value="ECO:0000318"/>
    <property type="project" value="GO_Central"/>
</dbReference>
<keyword evidence="4" id="KW-1185">Reference proteome</keyword>
<dbReference type="FunCoup" id="Q75AZ1">
    <property type="interactions" value="258"/>
</dbReference>
<name>Q75AZ1_EREGS</name>
<dbReference type="eggNOG" id="KOG4174">
    <property type="taxonomic scope" value="Eukaryota"/>
</dbReference>
<proteinExistence type="predicted"/>
<dbReference type="Pfam" id="PF10354">
    <property type="entry name" value="BMT5-like"/>
    <property type="match status" value="1"/>
</dbReference>
<feature type="domain" description="25S rRNA (uridine-N(3))-methyltransferase BMT5-like" evidence="2">
    <location>
        <begin position="72"/>
        <end position="276"/>
    </location>
</feature>
<dbReference type="GO" id="GO:0070475">
    <property type="term" value="P:rRNA base methylation"/>
    <property type="evidence" value="ECO:0000318"/>
    <property type="project" value="GO_Central"/>
</dbReference>
<dbReference type="RefSeq" id="NP_983875.1">
    <property type="nucleotide sequence ID" value="NM_209228.1"/>
</dbReference>
<accession>Q75AZ1</accession>
<evidence type="ECO:0000313" key="3">
    <source>
        <dbReference type="EMBL" id="AAS51699.1"/>
    </source>
</evidence>
<reference evidence="4" key="2">
    <citation type="journal article" date="2013" name="G3 (Bethesda)">
        <title>Genomes of Ashbya fungi isolated from insects reveal four mating-type loci, numerous translocations, lack of transposons, and distinct gene duplications.</title>
        <authorList>
            <person name="Dietrich F.S."/>
            <person name="Voegeli S."/>
            <person name="Kuo S."/>
            <person name="Philippsen P."/>
        </authorList>
    </citation>
    <scope>GENOME REANNOTATION</scope>
    <source>
        <strain evidence="4">ATCC 10895 / CBS 109.51 / FGSC 9923 / NRRL Y-1056</strain>
    </source>
</reference>
<dbReference type="Proteomes" id="UP000000591">
    <property type="component" value="Chromosome IV"/>
</dbReference>
<dbReference type="EMBL" id="AE016817">
    <property type="protein sequence ID" value="AAS51699.1"/>
    <property type="molecule type" value="Genomic_DNA"/>
</dbReference>
<feature type="region of interest" description="Disordered" evidence="1">
    <location>
        <begin position="20"/>
        <end position="55"/>
    </location>
</feature>
<evidence type="ECO:0000259" key="2">
    <source>
        <dbReference type="Pfam" id="PF10354"/>
    </source>
</evidence>
<gene>
    <name evidence="3" type="ORF">AGOS_ADL221C</name>
</gene>
<feature type="region of interest" description="Disordered" evidence="1">
    <location>
        <begin position="295"/>
        <end position="318"/>
    </location>
</feature>
<organism evidence="3 4">
    <name type="scientific">Eremothecium gossypii (strain ATCC 10895 / CBS 109.51 / FGSC 9923 / NRRL Y-1056)</name>
    <name type="common">Yeast</name>
    <name type="synonym">Ashbya gossypii</name>
    <dbReference type="NCBI Taxonomy" id="284811"/>
    <lineage>
        <taxon>Eukaryota</taxon>
        <taxon>Fungi</taxon>
        <taxon>Dikarya</taxon>
        <taxon>Ascomycota</taxon>
        <taxon>Saccharomycotina</taxon>
        <taxon>Saccharomycetes</taxon>
        <taxon>Saccharomycetales</taxon>
        <taxon>Saccharomycetaceae</taxon>
        <taxon>Eremothecium</taxon>
    </lineage>
</organism>
<dbReference type="GO" id="GO:0005737">
    <property type="term" value="C:cytoplasm"/>
    <property type="evidence" value="ECO:0000318"/>
    <property type="project" value="GO_Central"/>
</dbReference>
<reference evidence="3 4" key="1">
    <citation type="journal article" date="2004" name="Science">
        <title>The Ashbya gossypii genome as a tool for mapping the ancient Saccharomyces cerevisiae genome.</title>
        <authorList>
            <person name="Dietrich F.S."/>
            <person name="Voegeli S."/>
            <person name="Brachat S."/>
            <person name="Lerch A."/>
            <person name="Gates K."/>
            <person name="Steiner S."/>
            <person name="Mohr C."/>
            <person name="Pohlmann R."/>
            <person name="Luedi P."/>
            <person name="Choi S."/>
            <person name="Wing R.A."/>
            <person name="Flavier A."/>
            <person name="Gaffney T.D."/>
            <person name="Philippsen P."/>
        </authorList>
    </citation>
    <scope>NUCLEOTIDE SEQUENCE [LARGE SCALE GENOMIC DNA]</scope>
    <source>
        <strain evidence="4">ATCC 10895 / CBS 109.51 / FGSC 9923 / NRRL Y-1056</strain>
    </source>
</reference>
<dbReference type="InterPro" id="IPR019446">
    <property type="entry name" value="BMT5-like"/>
</dbReference>
<dbReference type="KEGG" id="ago:AGOS_ADL221C"/>
<dbReference type="AlphaFoldDB" id="Q75AZ1"/>
<evidence type="ECO:0000313" key="4">
    <source>
        <dbReference type="Proteomes" id="UP000000591"/>
    </source>
</evidence>
<feature type="compositionally biased region" description="Basic and acidic residues" evidence="1">
    <location>
        <begin position="295"/>
        <end position="304"/>
    </location>
</feature>
<dbReference type="PANTHER" id="PTHR11538:SF26">
    <property type="entry name" value="FERREDOXIN-FOLD ANTICODON-BINDING DOMAIN-CONTAINING PROTEIN 1"/>
    <property type="match status" value="1"/>
</dbReference>
<dbReference type="PANTHER" id="PTHR11538">
    <property type="entry name" value="PHENYLALANYL-TRNA SYNTHETASE"/>
    <property type="match status" value="1"/>
</dbReference>
<sequence>MARKLKGKASAKGLKGALARYQESEQTKAKVKRKLEHESSKGKSSKQVNRNRKLQQEHEKKFVPFLPDSTLLLVGEGDFSFAKSILDCGYIKAENLIITSYDSGVKELELKYPKSFRENYDYLVSESVRIFFNIDATKLVSSFKLSKKNPWQKVMGPEWKAKPLENVLFNFPHTGHGIKDQDRNIREHQELLFGYFDSCKQLFKLANKKVGDDHLSGYEVGKEQSSDDMGRIILSLFAGDPYDSWQPKVLAKENGLKLERSHKFQWDTFPGYRHRRTNNEQDTTKPAAEREARIFIFEKNDGKRHNQSKRRSNDSDSE</sequence>
<dbReference type="OrthoDB" id="273345at2759"/>
<dbReference type="STRING" id="284811.Q75AZ1"/>
<dbReference type="HOGENOM" id="CLU_035438_1_0_1"/>
<evidence type="ECO:0000256" key="1">
    <source>
        <dbReference type="SAM" id="MobiDB-lite"/>
    </source>
</evidence>
<dbReference type="OMA" id="YPGYKHA"/>